<name>A0AAX6I637_IRIPA</name>
<dbReference type="EMBL" id="JANAVB010004600">
    <property type="protein sequence ID" value="KAJ6848383.1"/>
    <property type="molecule type" value="Genomic_DNA"/>
</dbReference>
<comment type="caution">
    <text evidence="2">The sequence shown here is derived from an EMBL/GenBank/DDBJ whole genome shotgun (WGS) entry which is preliminary data.</text>
</comment>
<reference evidence="2" key="2">
    <citation type="submission" date="2023-04" db="EMBL/GenBank/DDBJ databases">
        <authorList>
            <person name="Bruccoleri R.E."/>
            <person name="Oakeley E.J."/>
            <person name="Faust A.-M."/>
            <person name="Dessus-Babus S."/>
            <person name="Altorfer M."/>
            <person name="Burckhardt D."/>
            <person name="Oertli M."/>
            <person name="Naumann U."/>
            <person name="Petersen F."/>
            <person name="Wong J."/>
        </authorList>
    </citation>
    <scope>NUCLEOTIDE SEQUENCE</scope>
    <source>
        <strain evidence="2">GSM-AAB239-AS_SAM_17_03QT</strain>
        <tissue evidence="2">Leaf</tissue>
    </source>
</reference>
<sequence length="156" mass="16883">MAATLSDLRQHERLRSIDPSQIRGGNDDQRSSGVSWWLGAVTSNLDEAARRDQADVPDLAAARGSKAAWSSKFRKSNMAVAVEKPRSVRLRLLEVRRGAGGRARGGASSSIDGEGRPDWWWQSADSDLASVVVDELRLLTVVAGSRREGRSGGSKL</sequence>
<organism evidence="2 3">
    <name type="scientific">Iris pallida</name>
    <name type="common">Sweet iris</name>
    <dbReference type="NCBI Taxonomy" id="29817"/>
    <lineage>
        <taxon>Eukaryota</taxon>
        <taxon>Viridiplantae</taxon>
        <taxon>Streptophyta</taxon>
        <taxon>Embryophyta</taxon>
        <taxon>Tracheophyta</taxon>
        <taxon>Spermatophyta</taxon>
        <taxon>Magnoliopsida</taxon>
        <taxon>Liliopsida</taxon>
        <taxon>Asparagales</taxon>
        <taxon>Iridaceae</taxon>
        <taxon>Iridoideae</taxon>
        <taxon>Irideae</taxon>
        <taxon>Iris</taxon>
    </lineage>
</organism>
<proteinExistence type="predicted"/>
<accession>A0AAX6I637</accession>
<protein>
    <submittedName>
        <fullName evidence="2">Uncharacterized protein</fullName>
    </submittedName>
</protein>
<keyword evidence="3" id="KW-1185">Reference proteome</keyword>
<evidence type="ECO:0000256" key="1">
    <source>
        <dbReference type="SAM" id="MobiDB-lite"/>
    </source>
</evidence>
<evidence type="ECO:0000313" key="3">
    <source>
        <dbReference type="Proteomes" id="UP001140949"/>
    </source>
</evidence>
<dbReference type="Proteomes" id="UP001140949">
    <property type="component" value="Unassembled WGS sequence"/>
</dbReference>
<feature type="region of interest" description="Disordered" evidence="1">
    <location>
        <begin position="1"/>
        <end position="31"/>
    </location>
</feature>
<gene>
    <name evidence="2" type="ORF">M6B38_274040</name>
</gene>
<feature type="region of interest" description="Disordered" evidence="1">
    <location>
        <begin position="99"/>
        <end position="118"/>
    </location>
</feature>
<reference evidence="2" key="1">
    <citation type="journal article" date="2023" name="GigaByte">
        <title>Genome assembly of the bearded iris, Iris pallida Lam.</title>
        <authorList>
            <person name="Bruccoleri R.E."/>
            <person name="Oakeley E.J."/>
            <person name="Faust A.M.E."/>
            <person name="Altorfer M."/>
            <person name="Dessus-Babus S."/>
            <person name="Burckhardt D."/>
            <person name="Oertli M."/>
            <person name="Naumann U."/>
            <person name="Petersen F."/>
            <person name="Wong J."/>
        </authorList>
    </citation>
    <scope>NUCLEOTIDE SEQUENCE</scope>
    <source>
        <strain evidence="2">GSM-AAB239-AS_SAM_17_03QT</strain>
    </source>
</reference>
<dbReference type="AlphaFoldDB" id="A0AAX6I637"/>
<evidence type="ECO:0000313" key="2">
    <source>
        <dbReference type="EMBL" id="KAJ6848383.1"/>
    </source>
</evidence>